<comment type="similarity">
    <text evidence="7">Belongs to the transglycosylase MltG family.</text>
</comment>
<dbReference type="EMBL" id="JAASQI010000002">
    <property type="protein sequence ID" value="NIJ57366.1"/>
    <property type="molecule type" value="Genomic_DNA"/>
</dbReference>
<evidence type="ECO:0000256" key="2">
    <source>
        <dbReference type="ARBA" id="ARBA00022692"/>
    </source>
</evidence>
<feature type="region of interest" description="Disordered" evidence="8">
    <location>
        <begin position="394"/>
        <end position="456"/>
    </location>
</feature>
<evidence type="ECO:0000256" key="5">
    <source>
        <dbReference type="ARBA" id="ARBA00023239"/>
    </source>
</evidence>
<evidence type="ECO:0000256" key="7">
    <source>
        <dbReference type="HAMAP-Rule" id="MF_02065"/>
    </source>
</evidence>
<keyword evidence="2 7" id="KW-0812">Transmembrane</keyword>
<protein>
    <recommendedName>
        <fullName evidence="7">Endolytic murein transglycosylase</fullName>
        <ecNumber evidence="7">4.2.2.29</ecNumber>
    </recommendedName>
    <alternativeName>
        <fullName evidence="7">Peptidoglycan lytic transglycosylase</fullName>
    </alternativeName>
    <alternativeName>
        <fullName evidence="7">Peptidoglycan polymerization terminase</fullName>
    </alternativeName>
</protein>
<keyword evidence="6 7" id="KW-0961">Cell wall biogenesis/degradation</keyword>
<evidence type="ECO:0000256" key="8">
    <source>
        <dbReference type="SAM" id="MobiDB-lite"/>
    </source>
</evidence>
<gene>
    <name evidence="7" type="primary">mltG</name>
    <name evidence="9" type="ORF">FHS82_001192</name>
</gene>
<proteinExistence type="inferred from homology"/>
<feature type="site" description="Important for catalytic activity" evidence="7">
    <location>
        <position position="253"/>
    </location>
</feature>
<evidence type="ECO:0000256" key="1">
    <source>
        <dbReference type="ARBA" id="ARBA00022475"/>
    </source>
</evidence>
<keyword evidence="7" id="KW-0997">Cell inner membrane</keyword>
<evidence type="ECO:0000313" key="9">
    <source>
        <dbReference type="EMBL" id="NIJ57366.1"/>
    </source>
</evidence>
<dbReference type="InterPro" id="IPR003770">
    <property type="entry name" value="MLTG-like"/>
</dbReference>
<name>A0ABX0V2V6_9HYPH</name>
<reference evidence="9 10" key="1">
    <citation type="submission" date="2020-03" db="EMBL/GenBank/DDBJ databases">
        <title>Genomic Encyclopedia of Type Strains, Phase IV (KMG-IV): sequencing the most valuable type-strain genomes for metagenomic binning, comparative biology and taxonomic classification.</title>
        <authorList>
            <person name="Goeker M."/>
        </authorList>
    </citation>
    <scope>NUCLEOTIDE SEQUENCE [LARGE SCALE GENOMIC DNA]</scope>
    <source>
        <strain evidence="9 10">DSM 103870</strain>
    </source>
</reference>
<evidence type="ECO:0000256" key="3">
    <source>
        <dbReference type="ARBA" id="ARBA00022989"/>
    </source>
</evidence>
<keyword evidence="4 7" id="KW-0472">Membrane</keyword>
<dbReference type="CDD" id="cd08010">
    <property type="entry name" value="MltG_like"/>
    <property type="match status" value="1"/>
</dbReference>
<dbReference type="PANTHER" id="PTHR30518">
    <property type="entry name" value="ENDOLYTIC MUREIN TRANSGLYCOSYLASE"/>
    <property type="match status" value="1"/>
</dbReference>
<keyword evidence="10" id="KW-1185">Reference proteome</keyword>
<feature type="transmembrane region" description="Helical" evidence="7">
    <location>
        <begin position="52"/>
        <end position="77"/>
    </location>
</feature>
<comment type="caution">
    <text evidence="9">The sequence shown here is derived from an EMBL/GenBank/DDBJ whole genome shotgun (WGS) entry which is preliminary data.</text>
</comment>
<accession>A0ABX0V2V6</accession>
<keyword evidence="1 7" id="KW-1003">Cell membrane</keyword>
<dbReference type="NCBIfam" id="TIGR00247">
    <property type="entry name" value="endolytic transglycosylase MltG"/>
    <property type="match status" value="1"/>
</dbReference>
<dbReference type="EC" id="4.2.2.29" evidence="7"/>
<evidence type="ECO:0000256" key="4">
    <source>
        <dbReference type="ARBA" id="ARBA00023136"/>
    </source>
</evidence>
<keyword evidence="3 7" id="KW-1133">Transmembrane helix</keyword>
<dbReference type="Proteomes" id="UP001429580">
    <property type="component" value="Unassembled WGS sequence"/>
</dbReference>
<sequence length="456" mass="48548">MVDDRQQVPQWTGRGDASYGRVAPRSPGEAIKPTFAPPPPPRSRRPRQQKGGFLSALSAFLTLLLIGAVAVGSAIYFGRNEFYGRGPLQETRIVSVKGGNQVVAETLQREGVIDHSLIFVIGLHVLGANDAIKAGEYAFKAGASMKDVMDTLVVGKSVQYPITVPEGLTSDQVVARLLANDLLTGEIKPSPVEGTLLPETYMAPRGTARQSIVDRMVAEHRKAVAQAWEGRAPDLPLKSPDELVVLASIIEKETAVDEERARVAAVFVNRLRKGMKLQSDPTIVYGIVGGKGTLGRGIRKSEIAEETPYNTYVISGLPTGPIANPGRASLLAAANPAKAEDLYFVADGTGGHQFAKTLDEHNRNVAAWRKIEASRAVQPGGDTGVDRVLPEGEDQETRLPAAGASNTTADARPGGGASDGIVKVFDASEGTKLDPLKNKSYDLTSPKTVPQLPAIR</sequence>
<evidence type="ECO:0000256" key="6">
    <source>
        <dbReference type="ARBA" id="ARBA00023316"/>
    </source>
</evidence>
<dbReference type="Gene3D" id="3.30.160.60">
    <property type="entry name" value="Classic Zinc Finger"/>
    <property type="match status" value="1"/>
</dbReference>
<organism evidence="9 10">
    <name type="scientific">Pseudochelatococcus lubricantis</name>
    <dbReference type="NCBI Taxonomy" id="1538102"/>
    <lineage>
        <taxon>Bacteria</taxon>
        <taxon>Pseudomonadati</taxon>
        <taxon>Pseudomonadota</taxon>
        <taxon>Alphaproteobacteria</taxon>
        <taxon>Hyphomicrobiales</taxon>
        <taxon>Chelatococcaceae</taxon>
        <taxon>Pseudochelatococcus</taxon>
    </lineage>
</organism>
<dbReference type="RefSeq" id="WP_166949798.1">
    <property type="nucleotide sequence ID" value="NZ_JAASQI010000002.1"/>
</dbReference>
<comment type="function">
    <text evidence="7">Functions as a peptidoglycan terminase that cleaves nascent peptidoglycan strands endolytically to terminate their elongation.</text>
</comment>
<comment type="subcellular location">
    <subcellularLocation>
        <location evidence="7">Cell inner membrane</location>
        <topology evidence="7">Single-pass membrane protein</topology>
    </subcellularLocation>
</comment>
<dbReference type="Gene3D" id="3.30.1490.480">
    <property type="entry name" value="Endolytic murein transglycosylase"/>
    <property type="match status" value="1"/>
</dbReference>
<keyword evidence="5 7" id="KW-0456">Lyase</keyword>
<feature type="region of interest" description="Disordered" evidence="8">
    <location>
        <begin position="1"/>
        <end position="49"/>
    </location>
</feature>
<comment type="catalytic activity">
    <reaction evidence="7">
        <text>a peptidoglycan chain = a peptidoglycan chain with N-acetyl-1,6-anhydromuramyl-[peptide] at the reducing end + a peptidoglycan chain with N-acetylglucosamine at the non-reducing end.</text>
        <dbReference type="EC" id="4.2.2.29"/>
    </reaction>
</comment>
<feature type="compositionally biased region" description="Basic and acidic residues" evidence="8">
    <location>
        <begin position="429"/>
        <end position="440"/>
    </location>
</feature>
<dbReference type="PANTHER" id="PTHR30518:SF2">
    <property type="entry name" value="ENDOLYTIC MUREIN TRANSGLYCOSYLASE"/>
    <property type="match status" value="1"/>
</dbReference>
<dbReference type="Pfam" id="PF02618">
    <property type="entry name" value="YceG"/>
    <property type="match status" value="1"/>
</dbReference>
<evidence type="ECO:0000313" key="10">
    <source>
        <dbReference type="Proteomes" id="UP001429580"/>
    </source>
</evidence>
<dbReference type="HAMAP" id="MF_02065">
    <property type="entry name" value="MltG"/>
    <property type="match status" value="1"/>
</dbReference>